<dbReference type="EMBL" id="BRXU01000005">
    <property type="protein sequence ID" value="GLC51959.1"/>
    <property type="molecule type" value="Genomic_DNA"/>
</dbReference>
<evidence type="ECO:0000313" key="1">
    <source>
        <dbReference type="EMBL" id="GLC51959.1"/>
    </source>
</evidence>
<organism evidence="1 2">
    <name type="scientific">Pleodorina starrii</name>
    <dbReference type="NCBI Taxonomy" id="330485"/>
    <lineage>
        <taxon>Eukaryota</taxon>
        <taxon>Viridiplantae</taxon>
        <taxon>Chlorophyta</taxon>
        <taxon>core chlorophytes</taxon>
        <taxon>Chlorophyceae</taxon>
        <taxon>CS clade</taxon>
        <taxon>Chlamydomonadales</taxon>
        <taxon>Volvocaceae</taxon>
        <taxon>Pleodorina</taxon>
    </lineage>
</organism>
<sequence>MTPYAAPSFYHIHVTSVVRRGLLEYLHISKSGGTSFSAAAKHSGCLMAPGIGQLEALGDLPRWINGTAFEELTGGTSIMWSYYGSKGRPAQGQSCTGRLAHLKELGYNYVSNEFTLHGGGGSGGGGGGSRGAEGLHATHVCPGSVNVVTLRQPDGRLASHLHYMLARVKKRLLGKTDFDTSDFFDTFCTGDVAMWQRVAPPVVDNYALRSFIGERAFHSPVGGIGSEHVKVARRLLLQFDLVMDLDAGEEAADLAMRQGLGWNVSLSELHVRTSSQTFAKLHYSKEDCPNEELLRLLLPRQEPDRQLYSTGRTLAFLDGVFLDVAQALGLRPNSLAAGTVPPPARGTGTVKGSPACGLLNAGATGRRKTAGRKARLMVR</sequence>
<comment type="caution">
    <text evidence="1">The sequence shown here is derived from an EMBL/GenBank/DDBJ whole genome shotgun (WGS) entry which is preliminary data.</text>
</comment>
<reference evidence="1 2" key="1">
    <citation type="journal article" date="2023" name="Commun. Biol.">
        <title>Reorganization of the ancestral sex-determining regions during the evolution of trioecy in Pleodorina starrii.</title>
        <authorList>
            <person name="Takahashi K."/>
            <person name="Suzuki S."/>
            <person name="Kawai-Toyooka H."/>
            <person name="Yamamoto K."/>
            <person name="Hamaji T."/>
            <person name="Ootsuki R."/>
            <person name="Yamaguchi H."/>
            <person name="Kawachi M."/>
            <person name="Higashiyama T."/>
            <person name="Nozaki H."/>
        </authorList>
    </citation>
    <scope>NUCLEOTIDE SEQUENCE [LARGE SCALE GENOMIC DNA]</scope>
    <source>
        <strain evidence="1 2">NIES-4479</strain>
    </source>
</reference>
<dbReference type="Proteomes" id="UP001165080">
    <property type="component" value="Unassembled WGS sequence"/>
</dbReference>
<protein>
    <submittedName>
        <fullName evidence="1">Uncharacterized protein</fullName>
    </submittedName>
</protein>
<name>A0A9W6F0R8_9CHLO</name>
<accession>A0A9W6F0R8</accession>
<keyword evidence="2" id="KW-1185">Reference proteome</keyword>
<dbReference type="AlphaFoldDB" id="A0A9W6F0R8"/>
<gene>
    <name evidence="1" type="primary">PLEST004009</name>
    <name evidence="1" type="ORF">PLESTB_000567200</name>
</gene>
<proteinExistence type="predicted"/>
<evidence type="ECO:0000313" key="2">
    <source>
        <dbReference type="Proteomes" id="UP001165080"/>
    </source>
</evidence>